<evidence type="ECO:0000313" key="1">
    <source>
        <dbReference type="EMBL" id="GAA5068356.1"/>
    </source>
</evidence>
<dbReference type="Proteomes" id="UP001500124">
    <property type="component" value="Unassembled WGS sequence"/>
</dbReference>
<reference evidence="2" key="1">
    <citation type="journal article" date="2019" name="Int. J. Syst. Evol. Microbiol.">
        <title>The Global Catalogue of Microorganisms (GCM) 10K type strain sequencing project: providing services to taxonomists for standard genome sequencing and annotation.</title>
        <authorList>
            <consortium name="The Broad Institute Genomics Platform"/>
            <consortium name="The Broad Institute Genome Sequencing Center for Infectious Disease"/>
            <person name="Wu L."/>
            <person name="Ma J."/>
        </authorList>
    </citation>
    <scope>NUCLEOTIDE SEQUENCE [LARGE SCALE GENOMIC DNA]</scope>
    <source>
        <strain evidence="2">JCM 18410</strain>
    </source>
</reference>
<comment type="caution">
    <text evidence="1">The sequence shown here is derived from an EMBL/GenBank/DDBJ whole genome shotgun (WGS) entry which is preliminary data.</text>
</comment>
<gene>
    <name evidence="1" type="ORF">GCM10023336_51420</name>
</gene>
<accession>A0ABP9L2U0</accession>
<keyword evidence="2" id="KW-1185">Reference proteome</keyword>
<sequence>MGMFDWLTGTRYPDSGVAPSSLAELRAALFAVNGSDKPYRVRNALPAEKADVVAEWHVLEPAWGTGPARRQVERTLKTRMRLDPARREVRVCDELKEVTRAGGPPGRIVAREWGRGPKLRMVSWKGHYKQGPDGRRQRVEEFRFDSRDMRDPLQRAVLGAGWTWRGVLRL</sequence>
<organism evidence="1 2">
    <name type="scientific">Streptomyces similanensis</name>
    <dbReference type="NCBI Taxonomy" id="1274988"/>
    <lineage>
        <taxon>Bacteria</taxon>
        <taxon>Bacillati</taxon>
        <taxon>Actinomycetota</taxon>
        <taxon>Actinomycetes</taxon>
        <taxon>Kitasatosporales</taxon>
        <taxon>Streptomycetaceae</taxon>
        <taxon>Streptomyces</taxon>
    </lineage>
</organism>
<name>A0ABP9L2U0_9ACTN</name>
<dbReference type="EMBL" id="BAABKC010000079">
    <property type="protein sequence ID" value="GAA5068356.1"/>
    <property type="molecule type" value="Genomic_DNA"/>
</dbReference>
<proteinExistence type="predicted"/>
<protein>
    <submittedName>
        <fullName evidence="1">Uncharacterized protein</fullName>
    </submittedName>
</protein>
<evidence type="ECO:0000313" key="2">
    <source>
        <dbReference type="Proteomes" id="UP001500124"/>
    </source>
</evidence>